<keyword evidence="3" id="KW-0732">Signal</keyword>
<protein>
    <submittedName>
        <fullName evidence="4">Molybdate ABC transporter substrate-binding protein</fullName>
    </submittedName>
</protein>
<dbReference type="Gene3D" id="3.40.190.10">
    <property type="entry name" value="Periplasmic binding protein-like II"/>
    <property type="match status" value="2"/>
</dbReference>
<dbReference type="Pfam" id="PF13531">
    <property type="entry name" value="SBP_bac_11"/>
    <property type="match status" value="1"/>
</dbReference>
<evidence type="ECO:0000256" key="3">
    <source>
        <dbReference type="ARBA" id="ARBA00022729"/>
    </source>
</evidence>
<dbReference type="CDD" id="cd13539">
    <property type="entry name" value="PBP2_AvModA"/>
    <property type="match status" value="1"/>
</dbReference>
<dbReference type="InterPro" id="IPR005950">
    <property type="entry name" value="ModA"/>
</dbReference>
<dbReference type="EMBL" id="JBHULE010000019">
    <property type="protein sequence ID" value="MFD2562734.1"/>
    <property type="molecule type" value="Genomic_DNA"/>
</dbReference>
<keyword evidence="2" id="KW-0479">Metal-binding</keyword>
<accession>A0ABW5LDX4</accession>
<dbReference type="InterPro" id="IPR050682">
    <property type="entry name" value="ModA/WtpA"/>
</dbReference>
<comment type="similarity">
    <text evidence="1">Belongs to the bacterial solute-binding protein ModA family.</text>
</comment>
<evidence type="ECO:0000256" key="2">
    <source>
        <dbReference type="ARBA" id="ARBA00022723"/>
    </source>
</evidence>
<dbReference type="RefSeq" id="WP_378291582.1">
    <property type="nucleotide sequence ID" value="NZ_JBHULE010000019.1"/>
</dbReference>
<dbReference type="PANTHER" id="PTHR30632:SF14">
    <property type="entry name" value="TUNGSTATE_MOLYBDATE_CHROMATE-BINDING PROTEIN MODA"/>
    <property type="match status" value="1"/>
</dbReference>
<dbReference type="PANTHER" id="PTHR30632">
    <property type="entry name" value="MOLYBDATE-BINDING PERIPLASMIC PROTEIN"/>
    <property type="match status" value="1"/>
</dbReference>
<comment type="caution">
    <text evidence="4">The sequence shown here is derived from an EMBL/GenBank/DDBJ whole genome shotgun (WGS) entry which is preliminary data.</text>
</comment>
<dbReference type="InterPro" id="IPR044084">
    <property type="entry name" value="AvModA-like_subst-bd"/>
</dbReference>
<dbReference type="Proteomes" id="UP001597319">
    <property type="component" value="Unassembled WGS sequence"/>
</dbReference>
<dbReference type="SUPFAM" id="SSF53850">
    <property type="entry name" value="Periplasmic binding protein-like II"/>
    <property type="match status" value="1"/>
</dbReference>
<keyword evidence="5" id="KW-1185">Reference proteome</keyword>
<evidence type="ECO:0000256" key="1">
    <source>
        <dbReference type="ARBA" id="ARBA00009175"/>
    </source>
</evidence>
<evidence type="ECO:0000313" key="4">
    <source>
        <dbReference type="EMBL" id="MFD2562734.1"/>
    </source>
</evidence>
<evidence type="ECO:0000313" key="5">
    <source>
        <dbReference type="Proteomes" id="UP001597319"/>
    </source>
</evidence>
<name>A0ABW5LDX4_9FLAO</name>
<reference evidence="5" key="1">
    <citation type="journal article" date="2019" name="Int. J. Syst. Evol. Microbiol.">
        <title>The Global Catalogue of Microorganisms (GCM) 10K type strain sequencing project: providing services to taxonomists for standard genome sequencing and annotation.</title>
        <authorList>
            <consortium name="The Broad Institute Genomics Platform"/>
            <consortium name="The Broad Institute Genome Sequencing Center for Infectious Disease"/>
            <person name="Wu L."/>
            <person name="Ma J."/>
        </authorList>
    </citation>
    <scope>NUCLEOTIDE SEQUENCE [LARGE SCALE GENOMIC DNA]</scope>
    <source>
        <strain evidence="5">KCTC 52274</strain>
    </source>
</reference>
<dbReference type="PIRSF" id="PIRSF004846">
    <property type="entry name" value="ModA"/>
    <property type="match status" value="1"/>
</dbReference>
<dbReference type="NCBIfam" id="TIGR01256">
    <property type="entry name" value="modA"/>
    <property type="match status" value="1"/>
</dbReference>
<sequence>MYRGKIRLKIRIDIIIFLLLLGCKQPERDVVTIAAAANMQFAITEISKAFTKQTGIQCELVISSSGKLTAQIKEGAPYDIFVSANMKYPNEIYASDLAVYPPKIYGYGQLVLWSMYDSIQPSIKILTDESLQHIALANPKTAPYGQAAVEVLENYNIYNQVKGKLVYGESIAQTNQFITSKSLEIGFTSKSVVLSPKMKDKGHWIVLDEQKYLPIEQGVVMIKKENQNVKGTQQFYDFLFSAEAKEILEEFGYLRAE</sequence>
<proteinExistence type="inferred from homology"/>
<gene>
    <name evidence="4" type="primary">modA</name>
    <name evidence="4" type="ORF">ACFSR1_08620</name>
</gene>
<organism evidence="4 5">
    <name type="scientific">Aquimarina rubra</name>
    <dbReference type="NCBI Taxonomy" id="1920033"/>
    <lineage>
        <taxon>Bacteria</taxon>
        <taxon>Pseudomonadati</taxon>
        <taxon>Bacteroidota</taxon>
        <taxon>Flavobacteriia</taxon>
        <taxon>Flavobacteriales</taxon>
        <taxon>Flavobacteriaceae</taxon>
        <taxon>Aquimarina</taxon>
    </lineage>
</organism>